<evidence type="ECO:0000256" key="9">
    <source>
        <dbReference type="ARBA" id="ARBA00022475"/>
    </source>
</evidence>
<keyword evidence="10" id="KW-0963">Cytoplasm</keyword>
<dbReference type="InterPro" id="IPR001478">
    <property type="entry name" value="PDZ"/>
</dbReference>
<dbReference type="SUPFAM" id="SSF54236">
    <property type="entry name" value="Ubiquitin-like"/>
    <property type="match status" value="1"/>
</dbReference>
<evidence type="ECO:0000256" key="18">
    <source>
        <dbReference type="ARBA" id="ARBA00023136"/>
    </source>
</evidence>
<evidence type="ECO:0000256" key="19">
    <source>
        <dbReference type="ARBA" id="ARBA00029925"/>
    </source>
</evidence>
<evidence type="ECO:0000259" key="27">
    <source>
        <dbReference type="PROSITE" id="PS50042"/>
    </source>
</evidence>
<dbReference type="InterPro" id="IPR014710">
    <property type="entry name" value="RmlC-like_jellyroll"/>
</dbReference>
<dbReference type="GO" id="GO:0048471">
    <property type="term" value="C:perinuclear region of cytoplasm"/>
    <property type="evidence" value="ECO:0007669"/>
    <property type="project" value="UniProtKB-SubCell"/>
</dbReference>
<sequence>SGAGLSPGCNDSKSRKVSDLEIVYSYLHGMEALSNLREHQLSPDDVGTCWYILLSGSVFIKESMFLPRSSFGKRSAGSFRRGCECIVLEPSEMIVVRISFSCFQSLQRQASHRQSRRRFRKINQKGERQTIIDTVDPYPLPADFTKLHLTDSLHPQVTHVSSSHSGCSITSDSGSSSLSDIYQATESEAGDMDLSGLPETAVDSEDDDDEEDIERASDPLMSRDIVRDCLEKDPIDRTDDDIEQLLEFMHQLPAFANMTMSVRRELCAVMVFAVVERAGTIVLNDGEELDSWSVILNGSVEVTYPDGRTEILCMGNSFGVSPTMEKEYMKGVMRTKVDDCQFVCIAQQDYCRILNQVEKNMQKVEEEGEIVMVKEHRELDRTGTRKGHIVIKGTAERLTMHLVEEHSVVDPTFIEDFLLTYRTFLSSPMEVGKKLLEWFNDPSLRDKVTRVVLLWVNNHFNDFEGDPAMTRFLEEFENNLEREKMGGHLRLLNIACAAKAKRRLITLTKPSREAPLPFILLGGSEKGFGIFVDSVDFGSKATEAGLKRGDQILEVNGQNFENIQLSKAMEILRNNTHLSITVKTNLFVFKELLTRLSEEKRNGAPHLPKIGDIKKASRYSIPDLAVDVEQVIGLEKVNKKSKANTVGGRNKLKKILDKTRISILPQKPYNDIGIGQSQDDSIVGLRQTKHIPPALPVSGTLSSSNPDLLQSHHRILDFNTTPDLPDQVLRVFKADQQSRYIMISKDTTAKEVVIQAIREFALTATPDAYSLCEVSVTPEGVIKQRRLPDQLSKLADRIQLSGRYYLKNNMETETLCSDEDAQELLRESQISLLQLSTVEVATQLSMRNFELFRNIEPTEYIDDLFKLKSKTGCTNLKKFEEVINQETFWVASEILREINQLKRMKIIKHFIKIALHCRECKNFNSMFAIISGLNLAPVARLRTTWEKLPSKYEKLFQDLQDLFDPSRNMAKYRNVLNSQNLQPPIIPLFPVIKKDLTFLHEGNDSKVEGLVNFEKLRMIAKEIRHVGRMASVNMDPALMFRTRSLSQGSTNAAVLDVAQTGGHKKRVRRSSFLNAKKLYEDAQMARKVKQYLSNLDLEMDEESLQTLSLQCEPATNTCEHYLFLCYTLAPSSTVDNFSDSGHSEISSRSSIVSNSSFDSMPVSLHDERRQSSYAPLSETRGLYAGATVLSSPSTEELSQDQGDRASLDAADSGRGSWTSCSSGSHDNIQTIQHQRSWETLPFGHAHFDSSGDGAGLWASGSHMDQLMFPDHATKYGRQSQGREGLDQAQSRASWASSTGYWGEDSEGDTGTIKRRGGKDVSSEAETSSITSVPAEESKPAPMPTHIAVSSSSTKGLIGKLSFVSRKEGRYREPPPTPPGYVGIPIAEFTEGGSHPTRKPPDYNIALQRSRMVARTCETHGTSTPQQQSHGHSTSRPVNKPQWHKPNESDPRLAHYPSQGFSAEEDVSSIPSV</sequence>
<dbReference type="GO" id="GO:0007399">
    <property type="term" value="P:nervous system development"/>
    <property type="evidence" value="ECO:0007669"/>
    <property type="project" value="UniProtKB-KW"/>
</dbReference>
<dbReference type="Gene3D" id="1.20.870.10">
    <property type="entry name" value="Son of sevenless (SoS) protein Chain: S domain 1"/>
    <property type="match status" value="1"/>
</dbReference>
<reference evidence="31" key="2">
    <citation type="submission" date="2025-09" db="UniProtKB">
        <authorList>
            <consortium name="Ensembl"/>
        </authorList>
    </citation>
    <scope>IDENTIFICATION</scope>
</reference>
<feature type="region of interest" description="Disordered" evidence="25">
    <location>
        <begin position="1291"/>
        <end position="1352"/>
    </location>
</feature>
<dbReference type="InterPro" id="IPR036964">
    <property type="entry name" value="RASGEF_cat_dom_sf"/>
</dbReference>
<evidence type="ECO:0000259" key="29">
    <source>
        <dbReference type="PROSITE" id="PS50200"/>
    </source>
</evidence>
<keyword evidence="11" id="KW-0597">Phosphoprotein</keyword>
<dbReference type="CDD" id="cd06224">
    <property type="entry name" value="REM"/>
    <property type="match status" value="1"/>
</dbReference>
<dbReference type="Gene3D" id="2.30.42.10">
    <property type="match status" value="1"/>
</dbReference>
<evidence type="ECO:0000313" key="31">
    <source>
        <dbReference type="Ensembl" id="ENSACOP00000024999.1"/>
    </source>
</evidence>
<keyword evidence="16" id="KW-0524">Neurogenesis</keyword>
<keyword evidence="14" id="KW-0221">Differentiation</keyword>
<evidence type="ECO:0000256" key="12">
    <source>
        <dbReference type="ARBA" id="ARBA00022658"/>
    </source>
</evidence>
<evidence type="ECO:0000256" key="23">
    <source>
        <dbReference type="ARBA" id="ARBA00032021"/>
    </source>
</evidence>
<dbReference type="Ensembl" id="ENSACOT00000025855.1">
    <property type="protein sequence ID" value="ENSACOP00000024999.1"/>
    <property type="gene ID" value="ENSACOG00000016724.1"/>
</dbReference>
<evidence type="ECO:0000256" key="20">
    <source>
        <dbReference type="ARBA" id="ARBA00030673"/>
    </source>
</evidence>
<evidence type="ECO:0000256" key="11">
    <source>
        <dbReference type="ARBA" id="ARBA00022553"/>
    </source>
</evidence>
<dbReference type="Gene3D" id="1.10.840.10">
    <property type="entry name" value="Ras guanine-nucleotide exchange factors catalytic domain"/>
    <property type="match status" value="1"/>
</dbReference>
<dbReference type="InterPro" id="IPR036034">
    <property type="entry name" value="PDZ_sf"/>
</dbReference>
<dbReference type="CDD" id="cd01785">
    <property type="entry name" value="RA_PDZ-GEF1"/>
    <property type="match status" value="1"/>
</dbReference>
<dbReference type="InterPro" id="IPR023578">
    <property type="entry name" value="Ras_GEF_dom_sf"/>
</dbReference>
<keyword evidence="12 24" id="KW-0344">Guanine-nucleotide releasing factor</keyword>
<evidence type="ECO:0000256" key="21">
    <source>
        <dbReference type="ARBA" id="ARBA00031545"/>
    </source>
</evidence>
<evidence type="ECO:0000259" key="28">
    <source>
        <dbReference type="PROSITE" id="PS50106"/>
    </source>
</evidence>
<dbReference type="PROSITE" id="PS50042">
    <property type="entry name" value="CNMP_BINDING_3"/>
    <property type="match status" value="1"/>
</dbReference>
<dbReference type="InterPro" id="IPR000651">
    <property type="entry name" value="Ras-like_Gua-exchang_fac_N"/>
</dbReference>
<feature type="domain" description="PDZ" evidence="28">
    <location>
        <begin position="504"/>
        <end position="574"/>
    </location>
</feature>
<feature type="region of interest" description="Disordered" evidence="25">
    <location>
        <begin position="188"/>
        <end position="218"/>
    </location>
</feature>
<keyword evidence="18" id="KW-0472">Membrane</keyword>
<dbReference type="SMART" id="SM00228">
    <property type="entry name" value="PDZ"/>
    <property type="match status" value="1"/>
</dbReference>
<dbReference type="InterPro" id="IPR018490">
    <property type="entry name" value="cNMP-bd_dom_sf"/>
</dbReference>
<dbReference type="SMART" id="SM00314">
    <property type="entry name" value="RA"/>
    <property type="match status" value="1"/>
</dbReference>
<dbReference type="Gene3D" id="2.60.120.10">
    <property type="entry name" value="Jelly Rolls"/>
    <property type="match status" value="1"/>
</dbReference>
<dbReference type="Pfam" id="PF00617">
    <property type="entry name" value="RasGEF"/>
    <property type="match status" value="1"/>
</dbReference>
<dbReference type="InterPro" id="IPR000159">
    <property type="entry name" value="RA_dom"/>
</dbReference>
<dbReference type="PROSITE" id="PS50009">
    <property type="entry name" value="RASGEF_CAT"/>
    <property type="match status" value="1"/>
</dbReference>
<dbReference type="CDD" id="cd00038">
    <property type="entry name" value="CAP_ED"/>
    <property type="match status" value="1"/>
</dbReference>
<keyword evidence="15" id="KW-0832">Ubl conjugation</keyword>
<feature type="region of interest" description="Disordered" evidence="25">
    <location>
        <begin position="1190"/>
        <end position="1225"/>
    </location>
</feature>
<evidence type="ECO:0000256" key="5">
    <source>
        <dbReference type="ARBA" id="ARBA00010829"/>
    </source>
</evidence>
<dbReference type="GO" id="GO:0005096">
    <property type="term" value="F:GTPase activator activity"/>
    <property type="evidence" value="ECO:0007669"/>
    <property type="project" value="UniProtKB-KW"/>
</dbReference>
<evidence type="ECO:0000256" key="4">
    <source>
        <dbReference type="ARBA" id="ARBA00004603"/>
    </source>
</evidence>
<dbReference type="CDD" id="cd06755">
    <property type="entry name" value="PDZ_RapGEF2_RapGEF6-like"/>
    <property type="match status" value="1"/>
</dbReference>
<feature type="domain" description="Ras-GEF" evidence="26">
    <location>
        <begin position="836"/>
        <end position="1063"/>
    </location>
</feature>
<dbReference type="PROSITE" id="PS50106">
    <property type="entry name" value="PDZ"/>
    <property type="match status" value="1"/>
</dbReference>
<keyword evidence="17" id="KW-0965">Cell junction</keyword>
<dbReference type="GO" id="GO:0005886">
    <property type="term" value="C:plasma membrane"/>
    <property type="evidence" value="ECO:0007669"/>
    <property type="project" value="UniProtKB-SubCell"/>
</dbReference>
<evidence type="ECO:0000259" key="26">
    <source>
        <dbReference type="PROSITE" id="PS50009"/>
    </source>
</evidence>
<name>A0A8B9GL23_9PSIT</name>
<protein>
    <recommendedName>
        <fullName evidence="6">Rap guanine nucleotide exchange factor 2</fullName>
    </recommendedName>
    <alternativeName>
        <fullName evidence="21">Cyclic nucleotide ras GEF</fullName>
    </alternativeName>
    <alternativeName>
        <fullName evidence="23">Neural RAP guanine nucleotide exchange protein</fullName>
    </alternativeName>
    <alternativeName>
        <fullName evidence="20">PDZ domain-containing guanine nucleotide exchange factor 1</fullName>
    </alternativeName>
    <alternativeName>
        <fullName evidence="19">RA-GEF-1</fullName>
    </alternativeName>
    <alternativeName>
        <fullName evidence="22">Ras/Rap1-associating GEF-1</fullName>
    </alternativeName>
</protein>
<evidence type="ECO:0000313" key="32">
    <source>
        <dbReference type="Proteomes" id="UP000694522"/>
    </source>
</evidence>
<dbReference type="FunFam" id="1.10.840.10:FF:000001">
    <property type="entry name" value="Rap guanine nucleotide exchange factor (GEF) 6"/>
    <property type="match status" value="1"/>
</dbReference>
<evidence type="ECO:0000256" key="7">
    <source>
        <dbReference type="ARBA" id="ARBA00022468"/>
    </source>
</evidence>
<dbReference type="SUPFAM" id="SSF50156">
    <property type="entry name" value="PDZ domain-like"/>
    <property type="match status" value="1"/>
</dbReference>
<dbReference type="GO" id="GO:0005770">
    <property type="term" value="C:late endosome"/>
    <property type="evidence" value="ECO:0007669"/>
    <property type="project" value="UniProtKB-SubCell"/>
</dbReference>
<evidence type="ECO:0000256" key="8">
    <source>
        <dbReference type="ARBA" id="ARBA00022473"/>
    </source>
</evidence>
<dbReference type="FunFam" id="2.60.120.10:FF:000008">
    <property type="entry name" value="Rap guanine nucleotide exchange factor (GEF) 2"/>
    <property type="match status" value="1"/>
</dbReference>
<dbReference type="CDD" id="cd00155">
    <property type="entry name" value="RasGEF"/>
    <property type="match status" value="1"/>
</dbReference>
<feature type="compositionally biased region" description="Polar residues" evidence="25">
    <location>
        <begin position="1190"/>
        <end position="1200"/>
    </location>
</feature>
<evidence type="ECO:0000256" key="17">
    <source>
        <dbReference type="ARBA" id="ARBA00022949"/>
    </source>
</evidence>
<feature type="domain" description="Ras-associating" evidence="29">
    <location>
        <begin position="725"/>
        <end position="811"/>
    </location>
</feature>
<dbReference type="InterPro" id="IPR029071">
    <property type="entry name" value="Ubiquitin-like_domsf"/>
</dbReference>
<evidence type="ECO:0000256" key="15">
    <source>
        <dbReference type="ARBA" id="ARBA00022843"/>
    </source>
</evidence>
<evidence type="ECO:0000259" key="30">
    <source>
        <dbReference type="PROSITE" id="PS50212"/>
    </source>
</evidence>
<evidence type="ECO:0000256" key="22">
    <source>
        <dbReference type="ARBA" id="ARBA00031980"/>
    </source>
</evidence>
<dbReference type="SMART" id="SM00100">
    <property type="entry name" value="cNMP"/>
    <property type="match status" value="1"/>
</dbReference>
<evidence type="ECO:0000256" key="2">
    <source>
        <dbReference type="ARBA" id="ARBA00004282"/>
    </source>
</evidence>
<dbReference type="SUPFAM" id="SSF51206">
    <property type="entry name" value="cAMP-binding domain-like"/>
    <property type="match status" value="1"/>
</dbReference>
<dbReference type="Pfam" id="PF00618">
    <property type="entry name" value="RasGEF_N"/>
    <property type="match status" value="1"/>
</dbReference>
<dbReference type="Pfam" id="PF00788">
    <property type="entry name" value="RA"/>
    <property type="match status" value="1"/>
</dbReference>
<dbReference type="FunFam" id="2.30.42.10:FF:000024">
    <property type="entry name" value="rap guanine nucleotide exchange factor 2 isoform X1"/>
    <property type="match status" value="1"/>
</dbReference>
<keyword evidence="8" id="KW-0217">Developmental protein</keyword>
<feature type="compositionally biased region" description="Polar residues" evidence="25">
    <location>
        <begin position="1215"/>
        <end position="1225"/>
    </location>
</feature>
<dbReference type="Proteomes" id="UP000694522">
    <property type="component" value="Unplaced"/>
</dbReference>
<dbReference type="InterPro" id="IPR001895">
    <property type="entry name" value="RASGEF_cat_dom"/>
</dbReference>
<proteinExistence type="inferred from homology"/>
<dbReference type="GO" id="GO:0070161">
    <property type="term" value="C:anchoring junction"/>
    <property type="evidence" value="ECO:0007669"/>
    <property type="project" value="UniProtKB-SubCell"/>
</dbReference>
<evidence type="ECO:0000256" key="14">
    <source>
        <dbReference type="ARBA" id="ARBA00022782"/>
    </source>
</evidence>
<evidence type="ECO:0000256" key="6">
    <source>
        <dbReference type="ARBA" id="ARBA00016709"/>
    </source>
</evidence>
<evidence type="ECO:0000256" key="10">
    <source>
        <dbReference type="ARBA" id="ARBA00022490"/>
    </source>
</evidence>
<feature type="domain" description="N-terminal Ras-GEF" evidence="30">
    <location>
        <begin position="386"/>
        <end position="499"/>
    </location>
</feature>
<dbReference type="SMART" id="SM00147">
    <property type="entry name" value="RasGEF"/>
    <property type="match status" value="1"/>
</dbReference>
<keyword evidence="32" id="KW-1185">Reference proteome</keyword>
<reference evidence="31" key="1">
    <citation type="submission" date="2025-08" db="UniProtKB">
        <authorList>
            <consortium name="Ensembl"/>
        </authorList>
    </citation>
    <scope>IDENTIFICATION</scope>
</reference>
<dbReference type="PROSITE" id="PS50212">
    <property type="entry name" value="RASGEF_NTER"/>
    <property type="match status" value="1"/>
</dbReference>
<evidence type="ECO:0000256" key="25">
    <source>
        <dbReference type="SAM" id="MobiDB-lite"/>
    </source>
</evidence>
<feature type="compositionally biased region" description="Acidic residues" evidence="25">
    <location>
        <begin position="202"/>
        <end position="213"/>
    </location>
</feature>
<dbReference type="PANTHER" id="PTHR45161">
    <property type="entry name" value="CYTOSKELETON-ASSOCIATED PROTEIN 4"/>
    <property type="match status" value="1"/>
</dbReference>
<evidence type="ECO:0000256" key="24">
    <source>
        <dbReference type="PROSITE-ProRule" id="PRU00168"/>
    </source>
</evidence>
<dbReference type="GO" id="GO:0005085">
    <property type="term" value="F:guanyl-nucleotide exchange factor activity"/>
    <property type="evidence" value="ECO:0007669"/>
    <property type="project" value="UniProtKB-KW"/>
</dbReference>
<comment type="similarity">
    <text evidence="5">Belongs to the RAPGEF2 family.</text>
</comment>
<dbReference type="InterPro" id="IPR000595">
    <property type="entry name" value="cNMP-bd_dom"/>
</dbReference>
<dbReference type="PROSITE" id="PS50200">
    <property type="entry name" value="RA"/>
    <property type="match status" value="1"/>
</dbReference>
<organism evidence="31 32">
    <name type="scientific">Amazona collaria</name>
    <name type="common">yellow-billed parrot</name>
    <dbReference type="NCBI Taxonomy" id="241587"/>
    <lineage>
        <taxon>Eukaryota</taxon>
        <taxon>Metazoa</taxon>
        <taxon>Chordata</taxon>
        <taxon>Craniata</taxon>
        <taxon>Vertebrata</taxon>
        <taxon>Euteleostomi</taxon>
        <taxon>Archelosauria</taxon>
        <taxon>Archosauria</taxon>
        <taxon>Dinosauria</taxon>
        <taxon>Saurischia</taxon>
        <taxon>Theropoda</taxon>
        <taxon>Coelurosauria</taxon>
        <taxon>Aves</taxon>
        <taxon>Neognathae</taxon>
        <taxon>Neoaves</taxon>
        <taxon>Telluraves</taxon>
        <taxon>Australaves</taxon>
        <taxon>Psittaciformes</taxon>
        <taxon>Psittacidae</taxon>
        <taxon>Amazona</taxon>
    </lineage>
</organism>
<dbReference type="Pfam" id="PF00595">
    <property type="entry name" value="PDZ"/>
    <property type="match status" value="1"/>
</dbReference>
<keyword evidence="9" id="KW-1003">Cell membrane</keyword>
<keyword evidence="13" id="KW-0967">Endosome</keyword>
<feature type="compositionally biased region" description="Polar residues" evidence="25">
    <location>
        <begin position="1418"/>
        <end position="1436"/>
    </location>
</feature>
<dbReference type="SUPFAM" id="SSF48366">
    <property type="entry name" value="Ras GEF"/>
    <property type="match status" value="1"/>
</dbReference>
<dbReference type="PANTHER" id="PTHR45161:SF2">
    <property type="entry name" value="RAP GUANINE NUCLEOTIDE EXCHANGE FACTOR 2"/>
    <property type="match status" value="1"/>
</dbReference>
<feature type="region of interest" description="Disordered" evidence="25">
    <location>
        <begin position="1415"/>
        <end position="1472"/>
    </location>
</feature>
<feature type="domain" description="Cyclic nucleotide-binding" evidence="27">
    <location>
        <begin position="254"/>
        <end position="354"/>
    </location>
</feature>
<comment type="subcellular location">
    <subcellularLocation>
        <location evidence="2">Cell junction</location>
    </subcellularLocation>
    <subcellularLocation>
        <location evidence="1">Cell membrane</location>
    </subcellularLocation>
    <subcellularLocation>
        <location evidence="3">Cytoplasm</location>
        <location evidence="3">Perinuclear region</location>
    </subcellularLocation>
    <subcellularLocation>
        <location evidence="4">Late endosome</location>
    </subcellularLocation>
</comment>
<dbReference type="GO" id="GO:0030154">
    <property type="term" value="P:cell differentiation"/>
    <property type="evidence" value="ECO:0007669"/>
    <property type="project" value="UniProtKB-KW"/>
</dbReference>
<evidence type="ECO:0000256" key="16">
    <source>
        <dbReference type="ARBA" id="ARBA00022902"/>
    </source>
</evidence>
<dbReference type="FunFam" id="1.20.870.10:FF:000001">
    <property type="entry name" value="rap guanine nucleotide exchange factor 2 isoform X2"/>
    <property type="match status" value="1"/>
</dbReference>
<evidence type="ECO:0000256" key="1">
    <source>
        <dbReference type="ARBA" id="ARBA00004236"/>
    </source>
</evidence>
<keyword evidence="7" id="KW-0343">GTPase activation</keyword>
<dbReference type="SMART" id="SM00229">
    <property type="entry name" value="RasGEFN"/>
    <property type="match status" value="1"/>
</dbReference>
<dbReference type="GO" id="GO:0007264">
    <property type="term" value="P:small GTPase-mediated signal transduction"/>
    <property type="evidence" value="ECO:0007669"/>
    <property type="project" value="InterPro"/>
</dbReference>
<evidence type="ECO:0000256" key="3">
    <source>
        <dbReference type="ARBA" id="ARBA00004556"/>
    </source>
</evidence>
<accession>A0A8B9GL23</accession>
<evidence type="ECO:0000256" key="13">
    <source>
        <dbReference type="ARBA" id="ARBA00022753"/>
    </source>
</evidence>